<dbReference type="SUPFAM" id="SSF53474">
    <property type="entry name" value="alpha/beta-Hydrolases"/>
    <property type="match status" value="1"/>
</dbReference>
<comment type="caution">
    <text evidence="2">The sequence shown here is derived from an EMBL/GenBank/DDBJ whole genome shotgun (WGS) entry which is preliminary data.</text>
</comment>
<keyword evidence="2" id="KW-0378">Hydrolase</keyword>
<dbReference type="InterPro" id="IPR000383">
    <property type="entry name" value="Xaa-Pro-like_dom"/>
</dbReference>
<dbReference type="InterPro" id="IPR029058">
    <property type="entry name" value="AB_hydrolase_fold"/>
</dbReference>
<sequence>MSQSVSFKSKQNKLAANLFVPKDFDENKQYAAITVAHPGGGVKEQTAGMYAEKLSEAGYVTVVYDASHQGESEGEPKYLEDPYARTEDVRASVDFLTTLDFVDNDRIAALGVCAGGGYTVAAAQTDRRIKSLATVSMVDIGSLFREGIDRVVPVEDQLGFLKQISDQRTAEANGGEVGMGGYVPEELDDSMPENSTMYQGHDYYLTDRGCHKNAPNKMVLRSFTEIGSFAPYAYIDPLLTQPFLTIAGSDADTRYFSVETVENAAGDNNEFFEIKGASHVDLYDKEEYVSQVLPKLESFFSENV</sequence>
<reference evidence="3" key="1">
    <citation type="journal article" date="2019" name="Int. J. Syst. Evol. Microbiol.">
        <title>The Global Catalogue of Microorganisms (GCM) 10K type strain sequencing project: providing services to taxonomists for standard genome sequencing and annotation.</title>
        <authorList>
            <consortium name="The Broad Institute Genomics Platform"/>
            <consortium name="The Broad Institute Genome Sequencing Center for Infectious Disease"/>
            <person name="Wu L."/>
            <person name="Ma J."/>
        </authorList>
    </citation>
    <scope>NUCLEOTIDE SEQUENCE [LARGE SCALE GENOMIC DNA]</scope>
    <source>
        <strain evidence="3">KCTC 33575</strain>
    </source>
</reference>
<dbReference type="Pfam" id="PF02129">
    <property type="entry name" value="Peptidase_S15"/>
    <property type="match status" value="1"/>
</dbReference>
<dbReference type="Proteomes" id="UP001597519">
    <property type="component" value="Unassembled WGS sequence"/>
</dbReference>
<evidence type="ECO:0000313" key="2">
    <source>
        <dbReference type="EMBL" id="MFD2830378.1"/>
    </source>
</evidence>
<dbReference type="Gene3D" id="1.10.10.800">
    <property type="match status" value="1"/>
</dbReference>
<dbReference type="InterPro" id="IPR051411">
    <property type="entry name" value="Polyketide_trans_af380"/>
</dbReference>
<protein>
    <submittedName>
        <fullName evidence="2">Alpha/beta hydrolase</fullName>
    </submittedName>
</protein>
<keyword evidence="3" id="KW-1185">Reference proteome</keyword>
<evidence type="ECO:0000313" key="3">
    <source>
        <dbReference type="Proteomes" id="UP001597519"/>
    </source>
</evidence>
<gene>
    <name evidence="2" type="ORF">ACFSX4_07820</name>
</gene>
<organism evidence="2 3">
    <name type="scientific">Corticicoccus populi</name>
    <dbReference type="NCBI Taxonomy" id="1812821"/>
    <lineage>
        <taxon>Bacteria</taxon>
        <taxon>Bacillati</taxon>
        <taxon>Bacillota</taxon>
        <taxon>Bacilli</taxon>
        <taxon>Bacillales</taxon>
        <taxon>Staphylococcaceae</taxon>
        <taxon>Corticicoccus</taxon>
    </lineage>
</organism>
<evidence type="ECO:0000259" key="1">
    <source>
        <dbReference type="Pfam" id="PF02129"/>
    </source>
</evidence>
<dbReference type="Gene3D" id="3.40.50.1820">
    <property type="entry name" value="alpha/beta hydrolase"/>
    <property type="match status" value="1"/>
</dbReference>
<dbReference type="EMBL" id="JBHUOQ010000001">
    <property type="protein sequence ID" value="MFD2830378.1"/>
    <property type="molecule type" value="Genomic_DNA"/>
</dbReference>
<proteinExistence type="predicted"/>
<dbReference type="RefSeq" id="WP_377773252.1">
    <property type="nucleotide sequence ID" value="NZ_JBHUOQ010000001.1"/>
</dbReference>
<accession>A0ABW5WWG1</accession>
<dbReference type="PANTHER" id="PTHR47751">
    <property type="entry name" value="SUPERFAMILY HYDROLASE, PUTATIVE (AFU_ORTHOLOGUE AFUA_2G16580)-RELATED"/>
    <property type="match status" value="1"/>
</dbReference>
<dbReference type="GO" id="GO:0016787">
    <property type="term" value="F:hydrolase activity"/>
    <property type="evidence" value="ECO:0007669"/>
    <property type="project" value="UniProtKB-KW"/>
</dbReference>
<dbReference type="PANTHER" id="PTHR47751:SF1">
    <property type="entry name" value="SUPERFAMILY HYDROLASE, PUTATIVE (AFU_ORTHOLOGUE AFUA_2G16580)-RELATED"/>
    <property type="match status" value="1"/>
</dbReference>
<feature type="domain" description="Xaa-Pro dipeptidyl-peptidase-like" evidence="1">
    <location>
        <begin position="13"/>
        <end position="136"/>
    </location>
</feature>
<name>A0ABW5WWG1_9STAP</name>